<protein>
    <submittedName>
        <fullName evidence="1">CHAP domain-containing protein</fullName>
    </submittedName>
</protein>
<name>A0A8G2A1I2_RAOPL</name>
<comment type="caution">
    <text evidence="2">The sequence shown here is derived from an EMBL/GenBank/DDBJ whole genome shotgun (WGS) entry which is preliminary data.</text>
</comment>
<evidence type="ECO:0000313" key="2">
    <source>
        <dbReference type="EMBL" id="SAQ03129.1"/>
    </source>
</evidence>
<keyword evidence="4" id="KW-1185">Reference proteome</keyword>
<proteinExistence type="predicted"/>
<reference evidence="2 3" key="1">
    <citation type="submission" date="2016-05" db="EMBL/GenBank/DDBJ databases">
        <authorList>
            <consortium name="Pathogen Informatics"/>
        </authorList>
    </citation>
    <scope>NUCLEOTIDE SEQUENCE [LARGE SCALE GENOMIC DNA]</scope>
    <source>
        <strain evidence="2 3">2880STDY5682802</strain>
    </source>
</reference>
<evidence type="ECO:0000313" key="4">
    <source>
        <dbReference type="Proteomes" id="UP001293169"/>
    </source>
</evidence>
<dbReference type="Gene3D" id="3.90.1720.10">
    <property type="entry name" value="endopeptidase domain like (from Nostoc punctiforme)"/>
    <property type="match status" value="1"/>
</dbReference>
<sequence length="119" mass="13355">MPWNKHLAAQYARNKAEDHSIGLCARYVTNAIHYGGLNIPRTPYAKDMGSTLFAAGFKYAIVSIDIGDIAVIQPIPNHPYGHVCIYDGENWVSDFIQRTMYPGQAYRNAAPPFVIYRHA</sequence>
<organism evidence="2 3">
    <name type="scientific">Raoultella planticola</name>
    <name type="common">Klebsiella planticola</name>
    <dbReference type="NCBI Taxonomy" id="575"/>
    <lineage>
        <taxon>Bacteria</taxon>
        <taxon>Pseudomonadati</taxon>
        <taxon>Pseudomonadota</taxon>
        <taxon>Gammaproteobacteria</taxon>
        <taxon>Enterobacterales</taxon>
        <taxon>Enterobacteriaceae</taxon>
        <taxon>Klebsiella/Raoultella group</taxon>
        <taxon>Raoultella</taxon>
    </lineage>
</organism>
<dbReference type="EMBL" id="FLAC01000020">
    <property type="protein sequence ID" value="SAQ03129.1"/>
    <property type="molecule type" value="Genomic_DNA"/>
</dbReference>
<reference evidence="1 4" key="2">
    <citation type="submission" date="2023-12" db="EMBL/GenBank/DDBJ databases">
        <title>N/s.</title>
        <authorList>
            <person name="Dale J."/>
        </authorList>
    </citation>
    <scope>NUCLEOTIDE SEQUENCE [LARGE SCALE GENOMIC DNA]</scope>
    <source>
        <strain evidence="1 4">2023EL-01226</strain>
    </source>
</reference>
<dbReference type="RefSeq" id="WP_074182900.1">
    <property type="nucleotide sequence ID" value="NZ_ABZSJN020000296.1"/>
</dbReference>
<dbReference type="Proteomes" id="UP001293169">
    <property type="component" value="Unassembled WGS sequence"/>
</dbReference>
<dbReference type="AlphaFoldDB" id="A0A8G2A1I2"/>
<dbReference type="EMBL" id="JAXUDK010000010">
    <property type="protein sequence ID" value="MDZ7467126.1"/>
    <property type="molecule type" value="Genomic_DNA"/>
</dbReference>
<dbReference type="Proteomes" id="UP000078124">
    <property type="component" value="Unassembled WGS sequence"/>
</dbReference>
<evidence type="ECO:0000313" key="1">
    <source>
        <dbReference type="EMBL" id="MDZ7467126.1"/>
    </source>
</evidence>
<evidence type="ECO:0000313" key="3">
    <source>
        <dbReference type="Proteomes" id="UP000078124"/>
    </source>
</evidence>
<gene>
    <name evidence="2" type="ORF">SAMEA2273876_04293</name>
    <name evidence="1" type="ORF">U5E74_15920</name>
</gene>
<accession>A0A8G2A1I2</accession>